<dbReference type="Pfam" id="PF02962">
    <property type="entry name" value="CHMI"/>
    <property type="match status" value="1"/>
</dbReference>
<organism evidence="1 2">
    <name type="scientific">Streptomyces pseudovenezuelae</name>
    <dbReference type="NCBI Taxonomy" id="67350"/>
    <lineage>
        <taxon>Bacteria</taxon>
        <taxon>Bacillati</taxon>
        <taxon>Actinomycetota</taxon>
        <taxon>Actinomycetes</taxon>
        <taxon>Kitasatosporales</taxon>
        <taxon>Streptomycetaceae</taxon>
        <taxon>Streptomyces</taxon>
        <taxon>Streptomyces aurantiacus group</taxon>
    </lineage>
</organism>
<dbReference type="InterPro" id="IPR004220">
    <property type="entry name" value="5-COMe_2-OHmuconate_Isoase"/>
</dbReference>
<dbReference type="SUPFAM" id="SSF55331">
    <property type="entry name" value="Tautomerase/MIF"/>
    <property type="match status" value="1"/>
</dbReference>
<proteinExistence type="predicted"/>
<sequence>MPQITVEHSPHLDHVHWEEFALALHPVVVETAAAKLEACKTRVLRTEDEAVGGETRNHAIVHVTLALLAGRSEETKAKLTEAVVELLRKHVGPEDGLTVHLSAEVRDLDASYTKAVL</sequence>
<dbReference type="InterPro" id="IPR014347">
    <property type="entry name" value="Tautomerase/MIF_sf"/>
</dbReference>
<dbReference type="Proteomes" id="UP000053039">
    <property type="component" value="Unassembled WGS sequence"/>
</dbReference>
<dbReference type="GO" id="GO:0008704">
    <property type="term" value="F:5-carboxymethyl-2-hydroxymuconate delta-isomerase activity"/>
    <property type="evidence" value="ECO:0007669"/>
    <property type="project" value="InterPro"/>
</dbReference>
<dbReference type="PANTHER" id="PTHR37950:SF1">
    <property type="entry name" value="4-HYDROXYPHENYLACETATE CATABOLISM PROTEIN"/>
    <property type="match status" value="1"/>
</dbReference>
<dbReference type="RefSeq" id="WP_031040445.1">
    <property type="nucleotide sequence ID" value="NZ_JBEYZI010000031.1"/>
</dbReference>
<protein>
    <submittedName>
        <fullName evidence="1">Isomerase</fullName>
    </submittedName>
</protein>
<dbReference type="AlphaFoldDB" id="A0A101NBE8"/>
<dbReference type="OrthoDB" id="7203947at2"/>
<accession>A0A101NBE8</accession>
<name>A0A101NBE8_9ACTN</name>
<keyword evidence="1" id="KW-0413">Isomerase</keyword>
<dbReference type="EMBL" id="LMWM01000005">
    <property type="protein sequence ID" value="KUM89894.1"/>
    <property type="molecule type" value="Genomic_DNA"/>
</dbReference>
<reference evidence="1 2" key="1">
    <citation type="submission" date="2015-10" db="EMBL/GenBank/DDBJ databases">
        <title>Draft genome sequence of Streptomyces pseudovenezuelae DSM 40212, type strain for the species Streptomyces pseudovenezuelae.</title>
        <authorList>
            <person name="Ruckert C."/>
            <person name="Winkler A."/>
            <person name="Kalinowski J."/>
            <person name="Kampfer P."/>
            <person name="Glaeser S."/>
        </authorList>
    </citation>
    <scope>NUCLEOTIDE SEQUENCE [LARGE SCALE GENOMIC DNA]</scope>
    <source>
        <strain evidence="1 2">DSM 40212</strain>
    </source>
</reference>
<evidence type="ECO:0000313" key="2">
    <source>
        <dbReference type="Proteomes" id="UP000053039"/>
    </source>
</evidence>
<comment type="caution">
    <text evidence="1">The sequence shown here is derived from an EMBL/GenBank/DDBJ whole genome shotgun (WGS) entry which is preliminary data.</text>
</comment>
<dbReference type="PANTHER" id="PTHR37950">
    <property type="entry name" value="4-HYDROXYPHENYLACETATE CATABOLISM PROTEIN"/>
    <property type="match status" value="1"/>
</dbReference>
<dbReference type="Gene3D" id="3.30.429.10">
    <property type="entry name" value="Macrophage Migration Inhibitory Factor"/>
    <property type="match status" value="1"/>
</dbReference>
<dbReference type="CDD" id="cd00580">
    <property type="entry name" value="CHMI"/>
    <property type="match status" value="1"/>
</dbReference>
<gene>
    <name evidence="1" type="ORF">AQI94_04690</name>
</gene>
<evidence type="ECO:0000313" key="1">
    <source>
        <dbReference type="EMBL" id="KUM89894.1"/>
    </source>
</evidence>